<feature type="chain" id="PRO_5045328504" evidence="1">
    <location>
        <begin position="51"/>
        <end position="548"/>
    </location>
</feature>
<dbReference type="Gene3D" id="3.40.30.10">
    <property type="entry name" value="Glutaredoxin"/>
    <property type="match status" value="1"/>
</dbReference>
<keyword evidence="1" id="KW-0732">Signal</keyword>
<sequence length="548" mass="58718">MPPPLFFKWPPDPGRLDTRMKLYLSTPRTATAAAALSLAALFCQAPTVHAAAAATSPGVAWQAASADADIEKAFAQARAEKKPVLLYWGAKWCPPCNQLKATLFNRQDFIEQTQAIVPVHIDGDSPGAQKLGTRFMVRGYPTMILFSADGREITRLPGEIDAPQVIKVLQLGLAGGRPVGDVLADAKAGKKLSANEWRLLGFYSWETGESQLVPAAELPALLAQLAAASQGVDAETTTRLWLKALSASNEGKGLKPDAKLADLVHGVLVSPAESRAQMDVLTNGAADIVKTLTPEAGAARTKLLGEFEVALKRLEADTGLSRADRLGALGARLDLARLDTAKTELHPKLSPALVKEVKEAAAKADREITDGYERQAVISSAAYLLGQAGQWKDSDDLLKSSLAKSHSPYYLMSQLGGNAKKQGRKDEALRWYEESFNKSEGPATRLQWGSGYVAALTELAPQDAARIEKTAAQLFSEAAQDKGSFYERSARSLQKVGGSLVKWNADGKHDASIARLKTQLDGICNKVDTADKQRATCEGLLKAPGKKA</sequence>
<name>A0ABT5KFD2_9BURK</name>
<dbReference type="PROSITE" id="PS51352">
    <property type="entry name" value="THIOREDOXIN_2"/>
    <property type="match status" value="1"/>
</dbReference>
<dbReference type="PANTHER" id="PTHR32234">
    <property type="entry name" value="THIOL:DISULFIDE INTERCHANGE PROTEIN DSBD"/>
    <property type="match status" value="1"/>
</dbReference>
<organism evidence="3 4">
    <name type="scientific">Roseateles albus</name>
    <dbReference type="NCBI Taxonomy" id="2987525"/>
    <lineage>
        <taxon>Bacteria</taxon>
        <taxon>Pseudomonadati</taxon>
        <taxon>Pseudomonadota</taxon>
        <taxon>Betaproteobacteria</taxon>
        <taxon>Burkholderiales</taxon>
        <taxon>Sphaerotilaceae</taxon>
        <taxon>Roseateles</taxon>
    </lineage>
</organism>
<proteinExistence type="predicted"/>
<dbReference type="SUPFAM" id="SSF52833">
    <property type="entry name" value="Thioredoxin-like"/>
    <property type="match status" value="1"/>
</dbReference>
<comment type="caution">
    <text evidence="3">The sequence shown here is derived from an EMBL/GenBank/DDBJ whole genome shotgun (WGS) entry which is preliminary data.</text>
</comment>
<evidence type="ECO:0000259" key="2">
    <source>
        <dbReference type="PROSITE" id="PS51352"/>
    </source>
</evidence>
<evidence type="ECO:0000256" key="1">
    <source>
        <dbReference type="SAM" id="SignalP"/>
    </source>
</evidence>
<gene>
    <name evidence="3" type="ORF">PRZ03_13235</name>
</gene>
<dbReference type="InterPro" id="IPR036249">
    <property type="entry name" value="Thioredoxin-like_sf"/>
</dbReference>
<accession>A0ABT5KFD2</accession>
<feature type="domain" description="Thioredoxin" evidence="2">
    <location>
        <begin position="50"/>
        <end position="174"/>
    </location>
</feature>
<dbReference type="InterPro" id="IPR013766">
    <property type="entry name" value="Thioredoxin_domain"/>
</dbReference>
<keyword evidence="4" id="KW-1185">Reference proteome</keyword>
<dbReference type="Pfam" id="PF13098">
    <property type="entry name" value="Thioredoxin_2"/>
    <property type="match status" value="1"/>
</dbReference>
<dbReference type="InterPro" id="IPR012336">
    <property type="entry name" value="Thioredoxin-like_fold"/>
</dbReference>
<protein>
    <submittedName>
        <fullName evidence="3">Thioredoxin fold domain-containing protein</fullName>
    </submittedName>
</protein>
<reference evidence="3 4" key="1">
    <citation type="submission" date="2022-10" db="EMBL/GenBank/DDBJ databases">
        <title>Paucibacter sp. hw1 Genome sequencing.</title>
        <authorList>
            <person name="Park S."/>
        </authorList>
    </citation>
    <scope>NUCLEOTIDE SEQUENCE [LARGE SCALE GENOMIC DNA]</scope>
    <source>
        <strain evidence="4">hw1</strain>
    </source>
</reference>
<evidence type="ECO:0000313" key="3">
    <source>
        <dbReference type="EMBL" id="MDC8772540.1"/>
    </source>
</evidence>
<dbReference type="PANTHER" id="PTHR32234:SF0">
    <property type="entry name" value="THIOL:DISULFIDE INTERCHANGE PROTEIN DSBD"/>
    <property type="match status" value="1"/>
</dbReference>
<dbReference type="Proteomes" id="UP001221189">
    <property type="component" value="Unassembled WGS sequence"/>
</dbReference>
<feature type="signal peptide" evidence="1">
    <location>
        <begin position="1"/>
        <end position="50"/>
    </location>
</feature>
<dbReference type="EMBL" id="JAQQXT010000007">
    <property type="protein sequence ID" value="MDC8772540.1"/>
    <property type="molecule type" value="Genomic_DNA"/>
</dbReference>
<evidence type="ECO:0000313" key="4">
    <source>
        <dbReference type="Proteomes" id="UP001221189"/>
    </source>
</evidence>